<evidence type="ECO:0000256" key="6">
    <source>
        <dbReference type="SAM" id="MobiDB-lite"/>
    </source>
</evidence>
<comment type="caution">
    <text evidence="8">The sequence shown here is derived from an EMBL/GenBank/DDBJ whole genome shotgun (WGS) entry which is preliminary data.</text>
</comment>
<dbReference type="FunFam" id="1.10.10.60:FF:000012">
    <property type="entry name" value="Metastasis-associated 1 family, member 3"/>
    <property type="match status" value="1"/>
</dbReference>
<feature type="compositionally biased region" description="Basic and acidic residues" evidence="6">
    <location>
        <begin position="1341"/>
        <end position="1358"/>
    </location>
</feature>
<dbReference type="CDD" id="cd00167">
    <property type="entry name" value="SANT"/>
    <property type="match status" value="1"/>
</dbReference>
<feature type="region of interest" description="Disordered" evidence="6">
    <location>
        <begin position="1066"/>
        <end position="1089"/>
    </location>
</feature>
<dbReference type="Gramene" id="Manes.07G103600.5.v8.1">
    <property type="protein sequence ID" value="Manes.07G103600.5.v8.1.CDS"/>
    <property type="gene ID" value="Manes.07G103600.v8.1"/>
</dbReference>
<feature type="domain" description="SANT" evidence="7">
    <location>
        <begin position="1011"/>
        <end position="1058"/>
    </location>
</feature>
<evidence type="ECO:0000313" key="8">
    <source>
        <dbReference type="EMBL" id="OAY45925.1"/>
    </source>
</evidence>
<sequence length="1706" mass="186817">MPTERLSWDRKELAKERKYDRSKARWRESSSSHYGSYRDFARWGGSNEFRRPPGHGKQGGWHLFAEESVHAYAPFRSSDRILEEKNCRPSLSRGDGKYGRNGRDNRGSFSQRDWRAHSWEMSNGSPNTPGRPFDASNDQRLVDDTVTYPSSHPHSEFLNTWGQAHPKDQHDNSTMVVVNGLGTGQRSDRENSLDWKPLNKWTHSGSLSSRGSGFSHSSSSKSLGGADSFEGKAELQLRNASLVTSHSGDAVARVTSAPSEEIAARKKPRLNWGEGLAKYEKKKVEGPEVNVSKDGVISSSNMEANHSQSSNLIEKSPRVVGLSDCASPATPSSVACSSPGLEEKTFGKGINADNDISNLCCSPSIGSQSHIEGFSFTEVLDATSIANLGASLVELLQCDDSSSADSSFVRSTAMNKLLTLKGGISKTLEVTESEIDLLENELKSLKFECGGRFPCPAAASYCSVGDEAKLCSGQVIGSNNIPRPSPFQASSCGTGHVENIPICNGLLEVVHGCGKDDDVDSPGTATSKFVGSVSSVIGVSSSDLGKQDECSGFMGVIQSPTMVLKSVVPCTSEQDIDEHASMDVNMLTKNKESAFFPSDSSSEENICNPILAANKKSASKASNIFINLLPRDECEVVFSEVANVALRQKDALVKERFAMRKQFLKFKERVVTLKYKAFQHLWKEDMRFLSIRKYRAKPQKKYELSLRTTHSGNQKNRSSIRSRFPFPVGNLSLVPSTEMLNFTSKLLQVSRVKLYRNALKMPMLILDKKERKASCFISSNGLIEDPCAVEKERAMINPWTAEEREIFIDKLAMFGKDFRKIASFLDHKTTADCVEFYYKNHKSDCFEKTKKRKQAKSSTNYLVASGKNWNRQVNAASLDILGAASVMAADADNCMENQRMCAGRFYLGGYCDSRTSHGDDGNLDRLSNFHILENERETVAADVLAGICGSVSSEAMSSCITTSVDPVEGCQERKSQKVDSVKKRPSTSDITENVDEETCSYESCGEMDPADWTDEEKSIFIRAVSSYGKDFSMISQCVRTRSRDQCKMFFSKARKCLGLDSVHPGPENLGTPASDDANGGGSDTEDGGAVESGLMICSNQLHTKIDDNVPLPHKDAKQHEESFAMERKELTTDLNGSKDSNVAELSGPKVEKMLVSDACWMMENKPELASNFHKIMNGFVHQSEFMLAQEVSNESVNSEAGIEKLVDDNIPVEDAGDLGPSNPVADADVKGIAEASANASVNSLVEKELLLPENNLNNGTDDSGNVSHQPLDMGCCPNFIVGVENVHHISVELDPVDKSPIVSSTHENKLVTASSVLQDSAGIECRKLHNQDRSSSQFDFQKNKDEQGKKSVGEDDHLGILGSYPFQIPTEREMNGDMSCRPHSELESLSASERNATNQFAAQDCYLQKCSNSKAQCLMPELPLLSQHPGQGNGQPRDQSCSSSHIEKPCRNGDVKLFGTILTNPSSSSKLNSSINGNIEQLTEGPKPGNKSSILKFTGHPTIDGSSSIVKFDCNNHLGPDNVPMKRYDFWDGKKIQTGFSSLPLLANYPAAYGNYDVTSSKIEQPALQASVKCDDRNLNSVSALPPREISSSSSSSSNGVIDYQTYRSRDNSKVEAFSVDMLQRHDIFNELQRRNGLEAVSILQQQRQGRGTRMNVVGRGGIIVGGSCTEVSDPVAALKMQYGGKNGSITGEDESWRTRKDDVGR</sequence>
<evidence type="ECO:0000256" key="2">
    <source>
        <dbReference type="ARBA" id="ARBA00022771"/>
    </source>
</evidence>
<feature type="region of interest" description="Disordered" evidence="6">
    <location>
        <begin position="86"/>
        <end position="113"/>
    </location>
</feature>
<dbReference type="Proteomes" id="UP000091857">
    <property type="component" value="Chromosome 7"/>
</dbReference>
<keyword evidence="1" id="KW-0479">Metal-binding</keyword>
<proteinExistence type="predicted"/>
<reference evidence="9" key="1">
    <citation type="journal article" date="2016" name="Nat. Biotechnol.">
        <title>Sequencing wild and cultivated cassava and related species reveals extensive interspecific hybridization and genetic diversity.</title>
        <authorList>
            <person name="Bredeson J.V."/>
            <person name="Lyons J.B."/>
            <person name="Prochnik S.E."/>
            <person name="Wu G.A."/>
            <person name="Ha C.M."/>
            <person name="Edsinger-Gonzales E."/>
            <person name="Grimwood J."/>
            <person name="Schmutz J."/>
            <person name="Rabbi I.Y."/>
            <person name="Egesi C."/>
            <person name="Nauluvula P."/>
            <person name="Lebot V."/>
            <person name="Ndunguru J."/>
            <person name="Mkamilo G."/>
            <person name="Bart R.S."/>
            <person name="Setter T.L."/>
            <person name="Gleadow R.M."/>
            <person name="Kulakow P."/>
            <person name="Ferguson M.E."/>
            <person name="Rounsley S."/>
            <person name="Rokhsar D.S."/>
        </authorList>
    </citation>
    <scope>NUCLEOTIDE SEQUENCE [LARGE SCALE GENOMIC DNA]</scope>
    <source>
        <strain evidence="9">cv. AM560-2</strain>
    </source>
</reference>
<feature type="compositionally biased region" description="Basic and acidic residues" evidence="6">
    <location>
        <begin position="1370"/>
        <end position="1386"/>
    </location>
</feature>
<feature type="region of interest" description="Disordered" evidence="6">
    <location>
        <begin position="203"/>
        <end position="227"/>
    </location>
</feature>
<dbReference type="SUPFAM" id="SSF46689">
    <property type="entry name" value="Homeodomain-like"/>
    <property type="match status" value="2"/>
</dbReference>
<evidence type="ECO:0000256" key="4">
    <source>
        <dbReference type="ARBA" id="ARBA00023125"/>
    </source>
</evidence>
<keyword evidence="4" id="KW-0238">DNA-binding</keyword>
<dbReference type="InterPro" id="IPR001005">
    <property type="entry name" value="SANT/Myb"/>
</dbReference>
<dbReference type="PANTHER" id="PTHR47340">
    <property type="entry name" value="DUPLICATED HOMEODOMAIN-LIKE SUPERFAMILY PROTEIN"/>
    <property type="match status" value="1"/>
</dbReference>
<keyword evidence="3" id="KW-0862">Zinc</keyword>
<keyword evidence="5" id="KW-0539">Nucleus</keyword>
<protein>
    <recommendedName>
        <fullName evidence="7">SANT domain-containing protein</fullName>
    </recommendedName>
</protein>
<dbReference type="Gene3D" id="1.10.10.60">
    <property type="entry name" value="Homeodomain-like"/>
    <property type="match status" value="1"/>
</dbReference>
<feature type="compositionally biased region" description="Low complexity" evidence="6">
    <location>
        <begin position="204"/>
        <end position="227"/>
    </location>
</feature>
<dbReference type="InterPro" id="IPR017884">
    <property type="entry name" value="SANT_dom"/>
</dbReference>
<dbReference type="GO" id="GO:0008270">
    <property type="term" value="F:zinc ion binding"/>
    <property type="evidence" value="ECO:0007669"/>
    <property type="project" value="UniProtKB-KW"/>
</dbReference>
<dbReference type="GO" id="GO:0006355">
    <property type="term" value="P:regulation of DNA-templated transcription"/>
    <property type="evidence" value="ECO:0000318"/>
    <property type="project" value="GO_Central"/>
</dbReference>
<dbReference type="STRING" id="3983.A0A2C9VKA3"/>
<evidence type="ECO:0000256" key="3">
    <source>
        <dbReference type="ARBA" id="ARBA00022833"/>
    </source>
</evidence>
<feature type="compositionally biased region" description="Basic and acidic residues" evidence="6">
    <location>
        <begin position="94"/>
        <end position="113"/>
    </location>
</feature>
<dbReference type="GO" id="GO:0005634">
    <property type="term" value="C:nucleus"/>
    <property type="evidence" value="ECO:0000318"/>
    <property type="project" value="GO_Central"/>
</dbReference>
<gene>
    <name evidence="8" type="ORF">MANES_07G103600v8</name>
</gene>
<dbReference type="SMART" id="SM00717">
    <property type="entry name" value="SANT"/>
    <property type="match status" value="2"/>
</dbReference>
<feature type="region of interest" description="Disordered" evidence="6">
    <location>
        <begin position="16"/>
        <end position="38"/>
    </location>
</feature>
<accession>A0A2C9VKA3</accession>
<dbReference type="Gene3D" id="1.20.58.1880">
    <property type="match status" value="1"/>
</dbReference>
<dbReference type="GO" id="GO:0003677">
    <property type="term" value="F:DNA binding"/>
    <property type="evidence" value="ECO:0007669"/>
    <property type="project" value="UniProtKB-KW"/>
</dbReference>
<dbReference type="SMR" id="A0A2C9VKA3"/>
<evidence type="ECO:0000256" key="5">
    <source>
        <dbReference type="ARBA" id="ARBA00023242"/>
    </source>
</evidence>
<name>A0A2C9VKA3_MANES</name>
<evidence type="ECO:0000313" key="9">
    <source>
        <dbReference type="Proteomes" id="UP000091857"/>
    </source>
</evidence>
<feature type="compositionally biased region" description="Basic and acidic residues" evidence="6">
    <location>
        <begin position="1695"/>
        <end position="1706"/>
    </location>
</feature>
<keyword evidence="9" id="KW-1185">Reference proteome</keyword>
<feature type="domain" description="SANT" evidence="7">
    <location>
        <begin position="794"/>
        <end position="845"/>
    </location>
</feature>
<organism evidence="8 9">
    <name type="scientific">Manihot esculenta</name>
    <name type="common">Cassava</name>
    <name type="synonym">Jatropha manihot</name>
    <dbReference type="NCBI Taxonomy" id="3983"/>
    <lineage>
        <taxon>Eukaryota</taxon>
        <taxon>Viridiplantae</taxon>
        <taxon>Streptophyta</taxon>
        <taxon>Embryophyta</taxon>
        <taxon>Tracheophyta</taxon>
        <taxon>Spermatophyta</taxon>
        <taxon>Magnoliopsida</taxon>
        <taxon>eudicotyledons</taxon>
        <taxon>Gunneridae</taxon>
        <taxon>Pentapetalae</taxon>
        <taxon>rosids</taxon>
        <taxon>fabids</taxon>
        <taxon>Malpighiales</taxon>
        <taxon>Euphorbiaceae</taxon>
        <taxon>Crotonoideae</taxon>
        <taxon>Manihoteae</taxon>
        <taxon>Manihot</taxon>
    </lineage>
</organism>
<feature type="region of interest" description="Disordered" evidence="6">
    <location>
        <begin position="1334"/>
        <end position="1392"/>
    </location>
</feature>
<dbReference type="Gramene" id="Manes.07G103600.4.v8.1">
    <property type="protein sequence ID" value="Manes.07G103600.4.v8.1.CDS"/>
    <property type="gene ID" value="Manes.07G103600.v8.1"/>
</dbReference>
<dbReference type="Pfam" id="PF00249">
    <property type="entry name" value="Myb_DNA-binding"/>
    <property type="match status" value="2"/>
</dbReference>
<dbReference type="PANTHER" id="PTHR47340:SF1">
    <property type="entry name" value="DUPLICATED HOMEODOMAIN-LIKE SUPERFAMILY PROTEIN"/>
    <property type="match status" value="1"/>
</dbReference>
<dbReference type="EMBL" id="CM004393">
    <property type="protein sequence ID" value="OAY45925.1"/>
    <property type="molecule type" value="Genomic_DNA"/>
</dbReference>
<feature type="region of interest" description="Disordered" evidence="6">
    <location>
        <begin position="1684"/>
        <end position="1706"/>
    </location>
</feature>
<feature type="compositionally biased region" description="Basic and acidic residues" evidence="6">
    <location>
        <begin position="16"/>
        <end position="30"/>
    </location>
</feature>
<keyword evidence="2" id="KW-0863">Zinc-finger</keyword>
<evidence type="ECO:0000256" key="1">
    <source>
        <dbReference type="ARBA" id="ARBA00022723"/>
    </source>
</evidence>
<evidence type="ECO:0000259" key="7">
    <source>
        <dbReference type="PROSITE" id="PS51293"/>
    </source>
</evidence>
<dbReference type="OrthoDB" id="10258692at2759"/>
<dbReference type="PROSITE" id="PS51293">
    <property type="entry name" value="SANT"/>
    <property type="match status" value="2"/>
</dbReference>
<dbReference type="InterPro" id="IPR009057">
    <property type="entry name" value="Homeodomain-like_sf"/>
</dbReference>